<comment type="caution">
    <text evidence="2">The sequence shown here is derived from an EMBL/GenBank/DDBJ whole genome shotgun (WGS) entry which is preliminary data.</text>
</comment>
<dbReference type="AlphaFoldDB" id="A0A6S7JNN3"/>
<feature type="non-terminal residue" evidence="2">
    <location>
        <position position="87"/>
    </location>
</feature>
<evidence type="ECO:0000313" key="3">
    <source>
        <dbReference type="Proteomes" id="UP001152795"/>
    </source>
</evidence>
<evidence type="ECO:0000313" key="1">
    <source>
        <dbReference type="EMBL" id="CAB4028003.1"/>
    </source>
</evidence>
<name>A0A6S7JNN3_PARCT</name>
<organism evidence="2 3">
    <name type="scientific">Paramuricea clavata</name>
    <name type="common">Red gorgonian</name>
    <name type="synonym">Violescent sea-whip</name>
    <dbReference type="NCBI Taxonomy" id="317549"/>
    <lineage>
        <taxon>Eukaryota</taxon>
        <taxon>Metazoa</taxon>
        <taxon>Cnidaria</taxon>
        <taxon>Anthozoa</taxon>
        <taxon>Octocorallia</taxon>
        <taxon>Malacalcyonacea</taxon>
        <taxon>Plexauridae</taxon>
        <taxon>Paramuricea</taxon>
    </lineage>
</organism>
<protein>
    <submittedName>
        <fullName evidence="2">Uncharacterized protein</fullName>
    </submittedName>
</protein>
<dbReference type="EMBL" id="CACRXK020015180">
    <property type="protein sequence ID" value="CAB4028003.1"/>
    <property type="molecule type" value="Genomic_DNA"/>
</dbReference>
<dbReference type="EMBL" id="CACRXK020019919">
    <property type="protein sequence ID" value="CAB4034206.1"/>
    <property type="molecule type" value="Genomic_DNA"/>
</dbReference>
<dbReference type="OrthoDB" id="6012448at2759"/>
<evidence type="ECO:0000313" key="2">
    <source>
        <dbReference type="EMBL" id="CAB4034206.1"/>
    </source>
</evidence>
<gene>
    <name evidence="1" type="ORF">PACLA_8A032334</name>
    <name evidence="2" type="ORF">PACLA_8A075278</name>
</gene>
<reference evidence="2" key="1">
    <citation type="submission" date="2020-04" db="EMBL/GenBank/DDBJ databases">
        <authorList>
            <person name="Alioto T."/>
            <person name="Alioto T."/>
            <person name="Gomez Garrido J."/>
        </authorList>
    </citation>
    <scope>NUCLEOTIDE SEQUENCE</scope>
    <source>
        <strain evidence="2">A484AB</strain>
    </source>
</reference>
<dbReference type="Proteomes" id="UP001152795">
    <property type="component" value="Unassembled WGS sequence"/>
</dbReference>
<keyword evidence="3" id="KW-1185">Reference proteome</keyword>
<proteinExistence type="predicted"/>
<accession>A0A6S7JNN3</accession>
<sequence length="87" mass="9867">MALDESYDSTILPFNQLDDTAFNIALYEMSHGPLNYDTDRLQSLLYNPVEQQISTANSLLNTLDPDMNLINSPSASEYMVEDEFNNL</sequence>